<dbReference type="PANTHER" id="PTHR43537">
    <property type="entry name" value="TRANSCRIPTIONAL REGULATOR, GNTR FAMILY"/>
    <property type="match status" value="1"/>
</dbReference>
<keyword evidence="3" id="KW-0804">Transcription</keyword>
<proteinExistence type="predicted"/>
<dbReference type="SUPFAM" id="SSF48008">
    <property type="entry name" value="GntR ligand-binding domain-like"/>
    <property type="match status" value="1"/>
</dbReference>
<organism evidence="5 6">
    <name type="scientific">Gordonia terrae NBRC 100016</name>
    <dbReference type="NCBI Taxonomy" id="1089454"/>
    <lineage>
        <taxon>Bacteria</taxon>
        <taxon>Bacillati</taxon>
        <taxon>Actinomycetota</taxon>
        <taxon>Actinomycetes</taxon>
        <taxon>Mycobacteriales</taxon>
        <taxon>Gordoniaceae</taxon>
        <taxon>Gordonia</taxon>
    </lineage>
</organism>
<dbReference type="PRINTS" id="PR00035">
    <property type="entry name" value="HTHGNTR"/>
</dbReference>
<name>A0ABQ0HHA9_9ACTN</name>
<keyword evidence="6" id="KW-1185">Reference proteome</keyword>
<dbReference type="SMART" id="SM00895">
    <property type="entry name" value="FCD"/>
    <property type="match status" value="1"/>
</dbReference>
<dbReference type="SUPFAM" id="SSF46785">
    <property type="entry name" value="Winged helix' DNA-binding domain"/>
    <property type="match status" value="1"/>
</dbReference>
<dbReference type="PANTHER" id="PTHR43537:SF24">
    <property type="entry name" value="GLUCONATE OPERON TRANSCRIPTIONAL REPRESSOR"/>
    <property type="match status" value="1"/>
</dbReference>
<evidence type="ECO:0000256" key="2">
    <source>
        <dbReference type="ARBA" id="ARBA00023125"/>
    </source>
</evidence>
<dbReference type="Proteomes" id="UP000004881">
    <property type="component" value="Unassembled WGS sequence"/>
</dbReference>
<evidence type="ECO:0000256" key="3">
    <source>
        <dbReference type="ARBA" id="ARBA00023163"/>
    </source>
</evidence>
<dbReference type="InterPro" id="IPR036388">
    <property type="entry name" value="WH-like_DNA-bd_sf"/>
</dbReference>
<sequence length="231" mass="25342">MVIGKVQLVSMLHATTESAAERVYAEVKEQILTNEIAGGELISEGEIAARCSVSRTPVREAFLRLETEGWMRLYPKRGALVVPIGEREIRDVVDARLLLERHAVRSVVARPAATAALVRSLRDNLTAHRRADAADIREFARIDAEFHQLIAAAGDNPLLSDFYTTLGERHRRMTTASVHRDAAVAARILDDHLALLDAVESADADRFDELLAGHLVAVHDLPGHDLPGARA</sequence>
<dbReference type="EMBL" id="BAFD01000087">
    <property type="protein sequence ID" value="GAB45262.1"/>
    <property type="molecule type" value="Genomic_DNA"/>
</dbReference>
<accession>A0ABQ0HHA9</accession>
<protein>
    <submittedName>
        <fullName evidence="5">GntR family transcriptional regulator</fullName>
    </submittedName>
</protein>
<dbReference type="InterPro" id="IPR011711">
    <property type="entry name" value="GntR_C"/>
</dbReference>
<dbReference type="InterPro" id="IPR036390">
    <property type="entry name" value="WH_DNA-bd_sf"/>
</dbReference>
<dbReference type="PROSITE" id="PS50949">
    <property type="entry name" value="HTH_GNTR"/>
    <property type="match status" value="1"/>
</dbReference>
<reference evidence="5 6" key="1">
    <citation type="submission" date="2012-02" db="EMBL/GenBank/DDBJ databases">
        <title>Whole genome shotgun sequence of Gordonia terrae NBRC 100016.</title>
        <authorList>
            <person name="Takarada H."/>
            <person name="Hosoyama A."/>
            <person name="Tsuchikane K."/>
            <person name="Katsumata H."/>
            <person name="Yamazaki S."/>
            <person name="Fujita N."/>
        </authorList>
    </citation>
    <scope>NUCLEOTIDE SEQUENCE [LARGE SCALE GENOMIC DNA]</scope>
    <source>
        <strain evidence="5 6">NBRC 100016</strain>
    </source>
</reference>
<evidence type="ECO:0000259" key="4">
    <source>
        <dbReference type="PROSITE" id="PS50949"/>
    </source>
</evidence>
<dbReference type="InterPro" id="IPR008920">
    <property type="entry name" value="TF_FadR/GntR_C"/>
</dbReference>
<feature type="domain" description="HTH gntR-type" evidence="4">
    <location>
        <begin position="17"/>
        <end position="84"/>
    </location>
</feature>
<comment type="caution">
    <text evidence="5">The sequence shown here is derived from an EMBL/GenBank/DDBJ whole genome shotgun (WGS) entry which is preliminary data.</text>
</comment>
<evidence type="ECO:0000313" key="5">
    <source>
        <dbReference type="EMBL" id="GAB45262.1"/>
    </source>
</evidence>
<dbReference type="InterPro" id="IPR000524">
    <property type="entry name" value="Tscrpt_reg_HTH_GntR"/>
</dbReference>
<dbReference type="Pfam" id="PF07729">
    <property type="entry name" value="FCD"/>
    <property type="match status" value="1"/>
</dbReference>
<dbReference type="Gene3D" id="1.10.10.10">
    <property type="entry name" value="Winged helix-like DNA-binding domain superfamily/Winged helix DNA-binding domain"/>
    <property type="match status" value="1"/>
</dbReference>
<dbReference type="SMART" id="SM00345">
    <property type="entry name" value="HTH_GNTR"/>
    <property type="match status" value="1"/>
</dbReference>
<gene>
    <name evidence="5" type="ORF">GOTRE_121_00580</name>
</gene>
<dbReference type="Gene3D" id="1.20.120.530">
    <property type="entry name" value="GntR ligand-binding domain-like"/>
    <property type="match status" value="1"/>
</dbReference>
<keyword evidence="1" id="KW-0805">Transcription regulation</keyword>
<keyword evidence="2" id="KW-0238">DNA-binding</keyword>
<dbReference type="Pfam" id="PF00392">
    <property type="entry name" value="GntR"/>
    <property type="match status" value="1"/>
</dbReference>
<evidence type="ECO:0000256" key="1">
    <source>
        <dbReference type="ARBA" id="ARBA00023015"/>
    </source>
</evidence>
<evidence type="ECO:0000313" key="6">
    <source>
        <dbReference type="Proteomes" id="UP000004881"/>
    </source>
</evidence>